<evidence type="ECO:0000313" key="19">
    <source>
        <dbReference type="EMBL" id="RBQ24180.1"/>
    </source>
</evidence>
<evidence type="ECO:0000256" key="6">
    <source>
        <dbReference type="ARBA" id="ARBA00022722"/>
    </source>
</evidence>
<evidence type="ECO:0000313" key="20">
    <source>
        <dbReference type="Proteomes" id="UP000253099"/>
    </source>
</evidence>
<dbReference type="GO" id="GO:0003677">
    <property type="term" value="F:DNA binding"/>
    <property type="evidence" value="ECO:0007669"/>
    <property type="project" value="UniProtKB-UniRule"/>
</dbReference>
<keyword evidence="11 14" id="KW-0511">Multifunctional enzyme</keyword>
<evidence type="ECO:0000256" key="10">
    <source>
        <dbReference type="ARBA" id="ARBA00023125"/>
    </source>
</evidence>
<keyword evidence="5 14" id="KW-0235">DNA replication</keyword>
<comment type="catalytic activity">
    <reaction evidence="14">
        <text>Exonucleolytic cleavage in the 3'- to 5'-direction to yield nucleoside 5'-phosphates.</text>
        <dbReference type="EC" id="3.1.11.1"/>
    </reaction>
</comment>
<dbReference type="Pfam" id="PF24844">
    <property type="entry name" value="PolC_DP2_central"/>
    <property type="match status" value="1"/>
</dbReference>
<evidence type="ECO:0000256" key="7">
    <source>
        <dbReference type="ARBA" id="ARBA00022801"/>
    </source>
</evidence>
<evidence type="ECO:0000256" key="1">
    <source>
        <dbReference type="ARBA" id="ARBA00011053"/>
    </source>
</evidence>
<evidence type="ECO:0000256" key="11">
    <source>
        <dbReference type="ARBA" id="ARBA00023268"/>
    </source>
</evidence>
<dbReference type="PIRSF" id="PIRSF016275">
    <property type="entry name" value="PolC_DP2"/>
    <property type="match status" value="1"/>
</dbReference>
<dbReference type="EC" id="3.1.11.1" evidence="14"/>
<comment type="function">
    <text evidence="12 14">Possesses two activities: a DNA synthesis (polymerase) and an exonucleolytic activity that degrades single-stranded DNA in the 3'- to 5'-direction. Has a template-primer preference which is characteristic of a replicative DNA polymerase.</text>
</comment>
<feature type="domain" description="DNA polymerase II large subunit DP2 central" evidence="17">
    <location>
        <begin position="341"/>
        <end position="746"/>
    </location>
</feature>
<feature type="domain" description="DNA polymerase II large subunit DP2 N-terminal" evidence="16">
    <location>
        <begin position="11"/>
        <end position="303"/>
    </location>
</feature>
<keyword evidence="4 14" id="KW-0548">Nucleotidyltransferase</keyword>
<dbReference type="Pfam" id="PF03833">
    <property type="entry name" value="PolC_DP2_N"/>
    <property type="match status" value="1"/>
</dbReference>
<evidence type="ECO:0000256" key="8">
    <source>
        <dbReference type="ARBA" id="ARBA00022839"/>
    </source>
</evidence>
<keyword evidence="10 14" id="KW-0238">DNA-binding</keyword>
<evidence type="ECO:0000256" key="12">
    <source>
        <dbReference type="ARBA" id="ARBA00025068"/>
    </source>
</evidence>
<dbReference type="PANTHER" id="PTHR42210">
    <property type="entry name" value="DNA POLYMERASE II LARGE SUBUNIT"/>
    <property type="match status" value="1"/>
</dbReference>
<comment type="subunit">
    <text evidence="2 14">Heterodimer of a large subunit and a small subunit.</text>
</comment>
<evidence type="ECO:0000259" key="17">
    <source>
        <dbReference type="Pfam" id="PF24844"/>
    </source>
</evidence>
<evidence type="ECO:0000256" key="13">
    <source>
        <dbReference type="ARBA" id="ARBA00049244"/>
    </source>
</evidence>
<dbReference type="InterPro" id="IPR056172">
    <property type="entry name" value="PolC_DP2_cat_dom"/>
</dbReference>
<reference evidence="19 20" key="1">
    <citation type="submission" date="2018-06" db="EMBL/GenBank/DDBJ databases">
        <title>Genomic insight into two independent archaeal endosymbiosis events.</title>
        <authorList>
            <person name="Lind A.E."/>
            <person name="Lewis W.H."/>
            <person name="Spang A."/>
            <person name="Guy L."/>
            <person name="Embley M.T."/>
            <person name="Ettema T.J.G."/>
        </authorList>
    </citation>
    <scope>NUCLEOTIDE SEQUENCE [LARGE SCALE GENOMIC DNA]</scope>
    <source>
        <strain evidence="19">NOE</strain>
    </source>
</reference>
<keyword evidence="3 14" id="KW-0808">Transferase</keyword>
<keyword evidence="8 14" id="KW-0269">Exonuclease</keyword>
<dbReference type="Proteomes" id="UP000253099">
    <property type="component" value="Unassembled WGS sequence"/>
</dbReference>
<protein>
    <recommendedName>
        <fullName evidence="14">DNA polymerase II large subunit</fullName>
        <shortName evidence="14">Pol II</shortName>
        <ecNumber evidence="14">2.7.7.7</ecNumber>
    </recommendedName>
    <alternativeName>
        <fullName evidence="14">Exodeoxyribonuclease large subunit</fullName>
        <ecNumber evidence="14">3.1.11.1</ecNumber>
    </alternativeName>
</protein>
<evidence type="ECO:0000256" key="2">
    <source>
        <dbReference type="ARBA" id="ARBA00011315"/>
    </source>
</evidence>
<evidence type="ECO:0000259" key="18">
    <source>
        <dbReference type="Pfam" id="PF24846"/>
    </source>
</evidence>
<gene>
    <name evidence="14 19" type="primary">polC</name>
    <name evidence="19" type="ORF">ALNOE001_04350</name>
</gene>
<dbReference type="GO" id="GO:0003887">
    <property type="term" value="F:DNA-directed DNA polymerase activity"/>
    <property type="evidence" value="ECO:0007669"/>
    <property type="project" value="UniProtKB-UniRule"/>
</dbReference>
<dbReference type="InterPro" id="IPR056171">
    <property type="entry name" value="PolC_DP2_central_dom"/>
</dbReference>
<evidence type="ECO:0000256" key="14">
    <source>
        <dbReference type="HAMAP-Rule" id="MF_00324"/>
    </source>
</evidence>
<accession>A0A366MER9</accession>
<keyword evidence="20" id="KW-1185">Reference proteome</keyword>
<dbReference type="InterPro" id="IPR004475">
    <property type="entry name" value="PolC_DP2"/>
</dbReference>
<proteinExistence type="inferred from homology"/>
<dbReference type="AlphaFoldDB" id="A0A366MER9"/>
<feature type="region of interest" description="Disordered" evidence="15">
    <location>
        <begin position="304"/>
        <end position="339"/>
    </location>
</feature>
<keyword evidence="7 14" id="KW-0378">Hydrolase</keyword>
<dbReference type="InterPro" id="IPR016033">
    <property type="entry name" value="PolC_DP2_N"/>
</dbReference>
<dbReference type="HAMAP" id="MF_00324">
    <property type="entry name" value="DNApol_II_L_arch"/>
    <property type="match status" value="1"/>
</dbReference>
<dbReference type="GO" id="GO:0006308">
    <property type="term" value="P:DNA catabolic process"/>
    <property type="evidence" value="ECO:0007669"/>
    <property type="project" value="UniProtKB-UniRule"/>
</dbReference>
<keyword evidence="6 14" id="KW-0540">Nuclease</keyword>
<dbReference type="GO" id="GO:0008310">
    <property type="term" value="F:single-stranded DNA 3'-5' DNA exonuclease activity"/>
    <property type="evidence" value="ECO:0007669"/>
    <property type="project" value="UniProtKB-EC"/>
</dbReference>
<comment type="caution">
    <text evidence="19">The sequence shown here is derived from an EMBL/GenBank/DDBJ whole genome shotgun (WGS) entry which is preliminary data.</text>
</comment>
<dbReference type="Pfam" id="PF24846">
    <property type="entry name" value="PolC_DP2_cat"/>
    <property type="match status" value="1"/>
</dbReference>
<comment type="catalytic activity">
    <reaction evidence="13 14">
        <text>DNA(n) + a 2'-deoxyribonucleoside 5'-triphosphate = DNA(n+1) + diphosphate</text>
        <dbReference type="Rhea" id="RHEA:22508"/>
        <dbReference type="Rhea" id="RHEA-COMP:17339"/>
        <dbReference type="Rhea" id="RHEA-COMP:17340"/>
        <dbReference type="ChEBI" id="CHEBI:33019"/>
        <dbReference type="ChEBI" id="CHEBI:61560"/>
        <dbReference type="ChEBI" id="CHEBI:173112"/>
        <dbReference type="EC" id="2.7.7.7"/>
    </reaction>
</comment>
<dbReference type="EMBL" id="NIZT01000009">
    <property type="protein sequence ID" value="RBQ24180.1"/>
    <property type="molecule type" value="Genomic_DNA"/>
</dbReference>
<dbReference type="NCBIfam" id="TIGR00354">
    <property type="entry name" value="polC"/>
    <property type="match status" value="1"/>
</dbReference>
<dbReference type="EC" id="2.7.7.7" evidence="14"/>
<name>A0A366MER9_9EURY</name>
<dbReference type="PANTHER" id="PTHR42210:SF1">
    <property type="entry name" value="DNA POLYMERASE II LARGE SUBUNIT"/>
    <property type="match status" value="1"/>
</dbReference>
<evidence type="ECO:0000256" key="15">
    <source>
        <dbReference type="SAM" id="MobiDB-lite"/>
    </source>
</evidence>
<dbReference type="GO" id="GO:0006261">
    <property type="term" value="P:DNA-templated DNA replication"/>
    <property type="evidence" value="ECO:0007669"/>
    <property type="project" value="UniProtKB-UniRule"/>
</dbReference>
<feature type="domain" description="DNA polymerase II large subunit DP2 catalytic" evidence="18">
    <location>
        <begin position="767"/>
        <end position="1063"/>
    </location>
</feature>
<feature type="compositionally biased region" description="Polar residues" evidence="15">
    <location>
        <begin position="318"/>
        <end position="332"/>
    </location>
</feature>
<comment type="similarity">
    <text evidence="1 14">Belongs to the archaeal DNA polymerase II family.</text>
</comment>
<sequence>MDDFENTIKMEYFERLEKETHDLYAIANEVRSKGFDVETETEIPLAKDLAERVEGLVGPEGVAARMKELENENPEWSREEIAFKLAAEISSQETNEKKETNGRGKDKKVYESFGETFESKREQNADQALRTALAILTEGVVAAPIEGIAKVRIKKNLDGTEYLAVYFAGPIRSAGGTAAALAVLIGDCIKVATNLSGYKPIEAEIERYVEEVELYETEVTNLQYSPKPEEVRLAANNIAVEVTGEPTDQVEVSHRDLERVETNNIRGGALLAMVEGIIQKSAKVLKYSHTLKLDGWEWLEGYSKEKKKEDESSESESNGTSASDEDPNNQQPVKEEKAKFEAAKEEAKYIQDIIGGRPVLGYPSEKGGFRLRYGRSRNTGLAAMGVNPGTMQLLEFLAVGTQLKIEKPGKGNCVVPVDSIEGSLVKLKNDNVVKVNSVKKAKKVKGQIAEILFLGDMLVAFGEFLRNNQSLLPSAWCEEWWIETIKNSDKYDKDLPLLESNENLTLEKLGTLEIREDSYISAKHAFEISEKYDVPLHPLYTYCYNDISKEDLNSLIRWINNYKDSFNFDNNSEVDSNYKSNIDGFKLNLSFEKRILEIIGVPHKVEGRIDKDENSFVILNHDDAFALINTLTREIDEKDLNNSELSTLDVINNISSIKIKDKAPVYIGTRVGRPEKSKERLMRPPPHVLFPIGNFGGNRRLVAEAAKKGKISVKLSRRICTNPQCQISSFNSICPHCGSPTEIGSPTRKNINLSGMLRKASENVRHRKVDEIKGVVGMISESKLPEPLEKGVLRAKNEVFTFKDATIRHDSTDLPLTHFIPKEIGITVEKLLEMGYENDIHGNPIETENQIIELKVQDVVVSNNCGEYLVNVANFVDDLLDKFYSMDRFYKVTQKEDLIGNLIVGLAPHTSAGVLGRIIGFTNALACYAHPYFHSAKRRNCDSDEDSVMLLLDSLINFSKSYLPSTRGGSMDAPLVLSSRIDPEEIDDESHNIDVLPNFSEEFFEKTYEMVKPPEALDLVDNVSMHLGTQKQYEDLMFSHNTSNIHAGPNICLYKTLPSMKEKVDSQIGLAEKIRAVDQRGVVEGVLSSHFLPDIMGNVRAFSKQKVRCTTCGSKYRRMPLTGKCRCGANLVLSVSKGSVTKYLEISRDLVARYPITHYLAQRLEIQEFGIDSLFESDKSKQSSLDVFL</sequence>
<evidence type="ECO:0000256" key="9">
    <source>
        <dbReference type="ARBA" id="ARBA00022932"/>
    </source>
</evidence>
<dbReference type="NCBIfam" id="NF003103">
    <property type="entry name" value="PRK04023.1"/>
    <property type="match status" value="1"/>
</dbReference>
<evidence type="ECO:0000256" key="5">
    <source>
        <dbReference type="ARBA" id="ARBA00022705"/>
    </source>
</evidence>
<evidence type="ECO:0000256" key="4">
    <source>
        <dbReference type="ARBA" id="ARBA00022695"/>
    </source>
</evidence>
<organism evidence="19 20">
    <name type="scientific">Candidatus Methanobinarius endosymbioticus</name>
    <dbReference type="NCBI Taxonomy" id="2006182"/>
    <lineage>
        <taxon>Archaea</taxon>
        <taxon>Methanobacteriati</taxon>
        <taxon>Methanobacteriota</taxon>
        <taxon>Methanomada group</taxon>
        <taxon>Methanobacteria</taxon>
        <taxon>Methanobacteriales</taxon>
        <taxon>Methanobacteriaceae</taxon>
        <taxon>Candidatus Methanobinarius</taxon>
    </lineage>
</organism>
<evidence type="ECO:0000259" key="16">
    <source>
        <dbReference type="Pfam" id="PF03833"/>
    </source>
</evidence>
<evidence type="ECO:0000256" key="3">
    <source>
        <dbReference type="ARBA" id="ARBA00022679"/>
    </source>
</evidence>
<keyword evidence="9 14" id="KW-0239">DNA-directed DNA polymerase</keyword>